<dbReference type="PROSITE" id="PS00079">
    <property type="entry name" value="MULTICOPPER_OXIDASE1"/>
    <property type="match status" value="1"/>
</dbReference>
<dbReference type="EMBL" id="SMAI01000016">
    <property type="protein sequence ID" value="TCT01891.1"/>
    <property type="molecule type" value="Genomic_DNA"/>
</dbReference>
<dbReference type="Pfam" id="PF00127">
    <property type="entry name" value="Copper-bind"/>
    <property type="match status" value="1"/>
</dbReference>
<feature type="signal peptide" evidence="3">
    <location>
        <begin position="1"/>
        <end position="22"/>
    </location>
</feature>
<evidence type="ECO:0000313" key="6">
    <source>
        <dbReference type="Proteomes" id="UP000294664"/>
    </source>
</evidence>
<dbReference type="PANTHER" id="PTHR38439">
    <property type="entry name" value="AURACYANIN-B"/>
    <property type="match status" value="1"/>
</dbReference>
<reference evidence="5 6" key="1">
    <citation type="submission" date="2019-03" db="EMBL/GenBank/DDBJ databases">
        <title>Genomic Encyclopedia of Type Strains, Phase IV (KMG-IV): sequencing the most valuable type-strain genomes for metagenomic binning, comparative biology and taxonomic classification.</title>
        <authorList>
            <person name="Goeker M."/>
        </authorList>
    </citation>
    <scope>NUCLEOTIDE SEQUENCE [LARGE SCALE GENOMIC DNA]</scope>
    <source>
        <strain evidence="5 6">DSM 9035</strain>
    </source>
</reference>
<name>A0A4R3LP00_9HYPH</name>
<evidence type="ECO:0000256" key="1">
    <source>
        <dbReference type="ARBA" id="ARBA00022723"/>
    </source>
</evidence>
<dbReference type="Gene3D" id="2.60.40.420">
    <property type="entry name" value="Cupredoxins - blue copper proteins"/>
    <property type="match status" value="1"/>
</dbReference>
<dbReference type="GO" id="GO:0005507">
    <property type="term" value="F:copper ion binding"/>
    <property type="evidence" value="ECO:0007669"/>
    <property type="project" value="InterPro"/>
</dbReference>
<dbReference type="InterPro" id="IPR000923">
    <property type="entry name" value="BlueCu_1"/>
</dbReference>
<keyword evidence="1" id="KW-0479">Metal-binding</keyword>
<keyword evidence="2" id="KW-0186">Copper</keyword>
<dbReference type="CDD" id="cd04211">
    <property type="entry name" value="Cupredoxin_like_2"/>
    <property type="match status" value="1"/>
</dbReference>
<proteinExistence type="predicted"/>
<keyword evidence="3" id="KW-0732">Signal</keyword>
<protein>
    <submittedName>
        <fullName evidence="5">Putative cupredoxin-like copper-binding protein</fullName>
    </submittedName>
</protein>
<accession>A0A4R3LP00</accession>
<dbReference type="OrthoDB" id="9816061at2"/>
<dbReference type="GO" id="GO:0009055">
    <property type="term" value="F:electron transfer activity"/>
    <property type="evidence" value="ECO:0007669"/>
    <property type="project" value="InterPro"/>
</dbReference>
<evidence type="ECO:0000256" key="2">
    <source>
        <dbReference type="ARBA" id="ARBA00023008"/>
    </source>
</evidence>
<organism evidence="5 6">
    <name type="scientific">Aquabacter spiritensis</name>
    <dbReference type="NCBI Taxonomy" id="933073"/>
    <lineage>
        <taxon>Bacteria</taxon>
        <taxon>Pseudomonadati</taxon>
        <taxon>Pseudomonadota</taxon>
        <taxon>Alphaproteobacteria</taxon>
        <taxon>Hyphomicrobiales</taxon>
        <taxon>Xanthobacteraceae</taxon>
        <taxon>Aquabacter</taxon>
    </lineage>
</organism>
<dbReference type="InterPro" id="IPR050845">
    <property type="entry name" value="Cu-binding_ET"/>
</dbReference>
<evidence type="ECO:0000259" key="4">
    <source>
        <dbReference type="Pfam" id="PF00127"/>
    </source>
</evidence>
<comment type="caution">
    <text evidence="5">The sequence shown here is derived from an EMBL/GenBank/DDBJ whole genome shotgun (WGS) entry which is preliminary data.</text>
</comment>
<dbReference type="AlphaFoldDB" id="A0A4R3LP00"/>
<dbReference type="InterPro" id="IPR033138">
    <property type="entry name" value="Cu_oxidase_CS"/>
</dbReference>
<evidence type="ECO:0000313" key="5">
    <source>
        <dbReference type="EMBL" id="TCT01891.1"/>
    </source>
</evidence>
<feature type="chain" id="PRO_5020418418" evidence="3">
    <location>
        <begin position="23"/>
        <end position="157"/>
    </location>
</feature>
<dbReference type="PANTHER" id="PTHR38439:SF3">
    <property type="entry name" value="COPPER-RESISTANT CUPROPROTEIN COPI"/>
    <property type="match status" value="1"/>
</dbReference>
<dbReference type="Proteomes" id="UP000294664">
    <property type="component" value="Unassembled WGS sequence"/>
</dbReference>
<dbReference type="SUPFAM" id="SSF49503">
    <property type="entry name" value="Cupredoxins"/>
    <property type="match status" value="1"/>
</dbReference>
<evidence type="ECO:0000256" key="3">
    <source>
        <dbReference type="SAM" id="SignalP"/>
    </source>
</evidence>
<gene>
    <name evidence="5" type="ORF">EDC64_11690</name>
</gene>
<keyword evidence="6" id="KW-1185">Reference proteome</keyword>
<dbReference type="InterPro" id="IPR008972">
    <property type="entry name" value="Cupredoxin"/>
</dbReference>
<sequence>MKIYLIAAALLSAVVSTAPAFADAGHAHGEERAYGEPGNPKQPSRVIQVVMSEADGKMQFIPNKIEIKTGEQVRFVLRNNGDLDHEIVLATLQDNLKHAEEMRKNPDMEHDDPNAKRLMPKKTGEIVWKFTKAGTFDFSCLIPGHREAGMFGTIIVK</sequence>
<feature type="domain" description="Blue (type 1) copper" evidence="4">
    <location>
        <begin position="48"/>
        <end position="157"/>
    </location>
</feature>
<dbReference type="RefSeq" id="WP_132034826.1">
    <property type="nucleotide sequence ID" value="NZ_SMAI01000016.1"/>
</dbReference>